<dbReference type="AlphaFoldDB" id="A0A9X0B9I4"/>
<name>A0A9X0B9I4_9EURO</name>
<sequence length="198" mass="23185">MDELQNRLETISDWGYVIYRTTYTVESDTAFPRAIRYIEACLKSEFFDEVTPNLRPRDDDPVQIWSRYKSTIIEDRAQFAGASIKTVRNHFETWVDAQEARDSFNKFRMCIIIDEESLQTLKDGSVEDVENDDDELRMVKVLEAFPIVNSPDRFPGWMKCWAHALWFLWSNMGDGDEMRMLYNSIEIGDTIFDGVFCG</sequence>
<gene>
    <name evidence="1" type="ORF">N7509_004909</name>
</gene>
<proteinExistence type="predicted"/>
<dbReference type="OrthoDB" id="4424523at2759"/>
<protein>
    <submittedName>
        <fullName evidence="1">Uncharacterized protein</fullName>
    </submittedName>
</protein>
<reference evidence="1" key="2">
    <citation type="journal article" date="2023" name="IMA Fungus">
        <title>Comparative genomic study of the Penicillium genus elucidates a diverse pangenome and 15 lateral gene transfer events.</title>
        <authorList>
            <person name="Petersen C."/>
            <person name="Sorensen T."/>
            <person name="Nielsen M.R."/>
            <person name="Sondergaard T.E."/>
            <person name="Sorensen J.L."/>
            <person name="Fitzpatrick D.A."/>
            <person name="Frisvad J.C."/>
            <person name="Nielsen K.L."/>
        </authorList>
    </citation>
    <scope>NUCLEOTIDE SEQUENCE</scope>
    <source>
        <strain evidence="1">IBT 29677</strain>
    </source>
</reference>
<evidence type="ECO:0000313" key="1">
    <source>
        <dbReference type="EMBL" id="KAJ5396796.1"/>
    </source>
</evidence>
<organism evidence="1 2">
    <name type="scientific">Penicillium cosmopolitanum</name>
    <dbReference type="NCBI Taxonomy" id="1131564"/>
    <lineage>
        <taxon>Eukaryota</taxon>
        <taxon>Fungi</taxon>
        <taxon>Dikarya</taxon>
        <taxon>Ascomycota</taxon>
        <taxon>Pezizomycotina</taxon>
        <taxon>Eurotiomycetes</taxon>
        <taxon>Eurotiomycetidae</taxon>
        <taxon>Eurotiales</taxon>
        <taxon>Aspergillaceae</taxon>
        <taxon>Penicillium</taxon>
    </lineage>
</organism>
<dbReference type="Proteomes" id="UP001147747">
    <property type="component" value="Unassembled WGS sequence"/>
</dbReference>
<dbReference type="RefSeq" id="XP_056488848.1">
    <property type="nucleotide sequence ID" value="XM_056629546.1"/>
</dbReference>
<dbReference type="GeneID" id="81368526"/>
<reference evidence="1" key="1">
    <citation type="submission" date="2022-12" db="EMBL/GenBank/DDBJ databases">
        <authorList>
            <person name="Petersen C."/>
        </authorList>
    </citation>
    <scope>NUCLEOTIDE SEQUENCE</scope>
    <source>
        <strain evidence="1">IBT 29677</strain>
    </source>
</reference>
<comment type="caution">
    <text evidence="1">The sequence shown here is derived from an EMBL/GenBank/DDBJ whole genome shotgun (WGS) entry which is preliminary data.</text>
</comment>
<evidence type="ECO:0000313" key="2">
    <source>
        <dbReference type="Proteomes" id="UP001147747"/>
    </source>
</evidence>
<dbReference type="EMBL" id="JAPZBU010000006">
    <property type="protein sequence ID" value="KAJ5396796.1"/>
    <property type="molecule type" value="Genomic_DNA"/>
</dbReference>
<accession>A0A9X0B9I4</accession>
<keyword evidence="2" id="KW-1185">Reference proteome</keyword>